<sequence length="655" mass="68218">MKIQDLLNKDVMLLDLQATTKEAAIDEMVSKLVEQGIVTDFDTFKAGIMNREAQTSTGLGDGIAMPHSKNKAVKEATVLFAKSNKGVDYEALDGAPVDLFFMIAAPDGANDTHLAALAELSQYLLKDGFADKLRQVTSPDDVINLFNATEEEKKEATPVSPVADSHDFLVAVTACTTGIAHTYMAEEALKKQAAEMGVGIKVETNGASGVGNKLTADDIKRAKGVIIAADKAVEMDRFNGKPLISRPVAEGIKKPEELINIILDGKAEAYVADNSDLSSEASATEKTGLGSAFYKHLMSGVSQMLPFVIGGGIMIALSFLIDQFMGVPKSSLSHLGNYHEIAAIFNQVGNAAFGFMIPVFAAYIAYSIAEKPGLVAGFVAGSMATTGLAFNKVAFFEFGEKASQASLTGIPSGFLGALAGGFLAGGVILVLKKALAFVPRSLEGIKSILLYPLLGVLVTGFLMLFVNIPMAAINTALYNFLGNLSGGSAVLLGLIVGGMMAIDMGGPFNKAAYVFGTSTLTAAALTKGGSVVMASVMAGGMVPPLAVFVATLLFKNKFTQEEHDAGLTNIVMGLSFITEGAIPFGAGDPARAIPSFIVGSAVTGALVGLSGIKLMAPHGGIFVIALTSNPLLYLLYIAVGAVIAGILFGSLRKVR</sequence>
<evidence type="ECO:0000313" key="17">
    <source>
        <dbReference type="Proteomes" id="UP000217758"/>
    </source>
</evidence>
<dbReference type="Proteomes" id="UP000217758">
    <property type="component" value="Chromosome"/>
</dbReference>
<dbReference type="AlphaFoldDB" id="A0A1L7LJY7"/>
<accession>A0A1L7LJY7</accession>
<dbReference type="NCBIfam" id="TIGR01427">
    <property type="entry name" value="PTS_IIC_fructo"/>
    <property type="match status" value="1"/>
</dbReference>
<evidence type="ECO:0000256" key="9">
    <source>
        <dbReference type="ARBA" id="ARBA00022692"/>
    </source>
</evidence>
<organism evidence="16 17">
    <name type="scientific">Streptococcus troglodytae</name>
    <dbReference type="NCBI Taxonomy" id="1111760"/>
    <lineage>
        <taxon>Bacteria</taxon>
        <taxon>Bacillati</taxon>
        <taxon>Bacillota</taxon>
        <taxon>Bacilli</taxon>
        <taxon>Lactobacillales</taxon>
        <taxon>Streptococcaceae</taxon>
        <taxon>Streptococcus</taxon>
    </lineage>
</organism>
<dbReference type="EMBL" id="AP014612">
    <property type="protein sequence ID" value="BAQ24535.1"/>
    <property type="molecule type" value="Genomic_DNA"/>
</dbReference>
<dbReference type="InterPro" id="IPR004715">
    <property type="entry name" value="PTS_IIA_fruc"/>
</dbReference>
<evidence type="ECO:0000259" key="13">
    <source>
        <dbReference type="PROSITE" id="PS51094"/>
    </source>
</evidence>
<feature type="transmembrane region" description="Helical" evidence="12">
    <location>
        <begin position="341"/>
        <end position="366"/>
    </location>
</feature>
<evidence type="ECO:0000256" key="10">
    <source>
        <dbReference type="ARBA" id="ARBA00022989"/>
    </source>
</evidence>
<dbReference type="InterPro" id="IPR016152">
    <property type="entry name" value="PTrfase/Anion_transptr"/>
</dbReference>
<name>A0A1L7LJY7_9STRE</name>
<evidence type="ECO:0000259" key="14">
    <source>
        <dbReference type="PROSITE" id="PS51099"/>
    </source>
</evidence>
<dbReference type="InterPro" id="IPR006327">
    <property type="entry name" value="PTS_IIC_fruc"/>
</dbReference>
<feature type="domain" description="PTS EIIB type-2" evidence="14">
    <location>
        <begin position="169"/>
        <end position="264"/>
    </location>
</feature>
<comment type="subcellular location">
    <subcellularLocation>
        <location evidence="1">Cell inner membrane</location>
        <topology evidence="1">Multi-pass membrane protein</topology>
    </subcellularLocation>
    <subcellularLocation>
        <location evidence="2">Cytoplasm</location>
    </subcellularLocation>
</comment>
<evidence type="ECO:0000256" key="12">
    <source>
        <dbReference type="SAM" id="Phobius"/>
    </source>
</evidence>
<dbReference type="PANTHER" id="PTHR30505">
    <property type="entry name" value="FRUCTOSE-LIKE PERMEASE"/>
    <property type="match status" value="1"/>
</dbReference>
<dbReference type="InterPro" id="IPR050864">
    <property type="entry name" value="Bacterial_PTS_Sugar_Transport"/>
</dbReference>
<dbReference type="PROSITE" id="PS51094">
    <property type="entry name" value="PTS_EIIA_TYPE_2"/>
    <property type="match status" value="1"/>
</dbReference>
<dbReference type="Gene3D" id="3.40.50.2300">
    <property type="match status" value="1"/>
</dbReference>
<feature type="transmembrane region" description="Helical" evidence="12">
    <location>
        <begin position="476"/>
        <end position="496"/>
    </location>
</feature>
<evidence type="ECO:0000256" key="3">
    <source>
        <dbReference type="ARBA" id="ARBA00022448"/>
    </source>
</evidence>
<evidence type="ECO:0000256" key="4">
    <source>
        <dbReference type="ARBA" id="ARBA00022475"/>
    </source>
</evidence>
<feature type="transmembrane region" description="Helical" evidence="12">
    <location>
        <begin position="566"/>
        <end position="586"/>
    </location>
</feature>
<reference evidence="16 17" key="1">
    <citation type="journal article" date="2016" name="Microbiol. Immunol.">
        <title>Complete genome sequence of Streptococcus troglodytae TKU31 isolated from the oral cavity of a chimpanzee (Pan troglodytes).</title>
        <authorList>
            <person name="Okamoto M."/>
            <person name="Naito M."/>
            <person name="Miyanohara M."/>
            <person name="Imai S."/>
            <person name="Nomura Y."/>
            <person name="Saito W."/>
            <person name="Momoi Y."/>
            <person name="Takada K."/>
            <person name="Miyabe-Nishiwaki T."/>
            <person name="Tomonaga M."/>
            <person name="Hanada N."/>
        </authorList>
    </citation>
    <scope>NUCLEOTIDE SEQUENCE [LARGE SCALE GENOMIC DNA]</scope>
    <source>
        <strain evidence="17">TKU 31</strain>
    </source>
</reference>
<evidence type="ECO:0000256" key="2">
    <source>
        <dbReference type="ARBA" id="ARBA00004496"/>
    </source>
</evidence>
<keyword evidence="8" id="KW-0598">Phosphotransferase system</keyword>
<dbReference type="PANTHER" id="PTHR30505:SF28">
    <property type="entry name" value="PTS SYSTEM 2-O-ALPHA-MANNOSYL-D-GLYCERATE-SPECIFIC EIIABC COMPONENT"/>
    <property type="match status" value="1"/>
</dbReference>
<dbReference type="Pfam" id="PF02302">
    <property type="entry name" value="PTS_IIB"/>
    <property type="match status" value="1"/>
</dbReference>
<dbReference type="GO" id="GO:0005886">
    <property type="term" value="C:plasma membrane"/>
    <property type="evidence" value="ECO:0007669"/>
    <property type="project" value="UniProtKB-SubCell"/>
</dbReference>
<dbReference type="PROSITE" id="PS51104">
    <property type="entry name" value="PTS_EIIC_TYPE_2"/>
    <property type="match status" value="1"/>
</dbReference>
<dbReference type="GO" id="GO:0090563">
    <property type="term" value="F:protein-phosphocysteine-sugar phosphotransferase activity"/>
    <property type="evidence" value="ECO:0007669"/>
    <property type="project" value="TreeGrafter"/>
</dbReference>
<keyword evidence="4" id="KW-1003">Cell membrane</keyword>
<dbReference type="Gene3D" id="3.40.930.10">
    <property type="entry name" value="Mannitol-specific EII, Chain A"/>
    <property type="match status" value="1"/>
</dbReference>
<dbReference type="SUPFAM" id="SSF55804">
    <property type="entry name" value="Phoshotransferase/anion transport protein"/>
    <property type="match status" value="1"/>
</dbReference>
<dbReference type="Pfam" id="PF00359">
    <property type="entry name" value="PTS_EIIA_2"/>
    <property type="match status" value="1"/>
</dbReference>
<keyword evidence="9 12" id="KW-0812">Transmembrane</keyword>
<feature type="transmembrane region" description="Helical" evidence="12">
    <location>
        <begin position="414"/>
        <end position="436"/>
    </location>
</feature>
<dbReference type="InterPro" id="IPR003353">
    <property type="entry name" value="PTS_IIB_fruc"/>
</dbReference>
<proteinExistence type="predicted"/>
<dbReference type="InterPro" id="IPR036095">
    <property type="entry name" value="PTS_EIIB-like_sf"/>
</dbReference>
<keyword evidence="5" id="KW-0597">Phosphoprotein</keyword>
<keyword evidence="17" id="KW-1185">Reference proteome</keyword>
<feature type="transmembrane region" description="Helical" evidence="12">
    <location>
        <begin position="373"/>
        <end position="394"/>
    </location>
</feature>
<evidence type="ECO:0000259" key="15">
    <source>
        <dbReference type="PROSITE" id="PS51104"/>
    </source>
</evidence>
<dbReference type="GO" id="GO:0005737">
    <property type="term" value="C:cytoplasm"/>
    <property type="evidence" value="ECO:0007669"/>
    <property type="project" value="UniProtKB-SubCell"/>
</dbReference>
<dbReference type="CDD" id="cd05569">
    <property type="entry name" value="PTS_IIB_fructose"/>
    <property type="match status" value="1"/>
</dbReference>
<dbReference type="SUPFAM" id="SSF52794">
    <property type="entry name" value="PTS system IIB component-like"/>
    <property type="match status" value="1"/>
</dbReference>
<feature type="transmembrane region" description="Helical" evidence="12">
    <location>
        <begin position="592"/>
        <end position="612"/>
    </location>
</feature>
<keyword evidence="11 12" id="KW-0472">Membrane</keyword>
<dbReference type="NCBIfam" id="TIGR00829">
    <property type="entry name" value="FRU"/>
    <property type="match status" value="1"/>
</dbReference>
<dbReference type="FunFam" id="3.40.50.2300:FF:000014">
    <property type="entry name" value="PTS system fructose-like transporter subunit IIB"/>
    <property type="match status" value="1"/>
</dbReference>
<dbReference type="GO" id="GO:0009401">
    <property type="term" value="P:phosphoenolpyruvate-dependent sugar phosphotransferase system"/>
    <property type="evidence" value="ECO:0007669"/>
    <property type="project" value="UniProtKB-KW"/>
</dbReference>
<dbReference type="InterPro" id="IPR013014">
    <property type="entry name" value="PTS_EIIC_2"/>
</dbReference>
<evidence type="ECO:0000313" key="16">
    <source>
        <dbReference type="EMBL" id="BAQ24535.1"/>
    </source>
</evidence>
<keyword evidence="7" id="KW-0808">Transferase</keyword>
<dbReference type="Pfam" id="PF02378">
    <property type="entry name" value="PTS_EIIC"/>
    <property type="match status" value="1"/>
</dbReference>
<feature type="transmembrane region" description="Helical" evidence="12">
    <location>
        <begin position="304"/>
        <end position="321"/>
    </location>
</feature>
<gene>
    <name evidence="16" type="ORF">SRT_12740</name>
</gene>
<keyword evidence="3" id="KW-0813">Transport</keyword>
<evidence type="ECO:0000256" key="7">
    <source>
        <dbReference type="ARBA" id="ARBA00022679"/>
    </source>
</evidence>
<evidence type="ECO:0000256" key="11">
    <source>
        <dbReference type="ARBA" id="ARBA00023136"/>
    </source>
</evidence>
<dbReference type="CDD" id="cd00211">
    <property type="entry name" value="PTS_IIA_fru"/>
    <property type="match status" value="1"/>
</dbReference>
<evidence type="ECO:0000256" key="5">
    <source>
        <dbReference type="ARBA" id="ARBA00022553"/>
    </source>
</evidence>
<dbReference type="FunFam" id="3.40.930.10:FF:000009">
    <property type="entry name" value="PTS system, fructose specific IIABC component"/>
    <property type="match status" value="1"/>
</dbReference>
<feature type="transmembrane region" description="Helical" evidence="12">
    <location>
        <begin position="531"/>
        <end position="554"/>
    </location>
</feature>
<dbReference type="KEGG" id="strg:SRT_12740"/>
<dbReference type="GO" id="GO:0022877">
    <property type="term" value="F:protein-N(PI)-phosphohistidine-fructose phosphotransferase system transporter activity"/>
    <property type="evidence" value="ECO:0007669"/>
    <property type="project" value="InterPro"/>
</dbReference>
<dbReference type="RefSeq" id="WP_128833437.1">
    <property type="nucleotide sequence ID" value="NZ_AP014612.1"/>
</dbReference>
<dbReference type="InterPro" id="IPR003501">
    <property type="entry name" value="PTS_EIIB_2/3"/>
</dbReference>
<dbReference type="NCBIfam" id="TIGR00848">
    <property type="entry name" value="fruA"/>
    <property type="match status" value="1"/>
</dbReference>
<feature type="transmembrane region" description="Helical" evidence="12">
    <location>
        <begin position="448"/>
        <end position="470"/>
    </location>
</feature>
<feature type="domain" description="PTS EIIC type-2" evidence="15">
    <location>
        <begin position="293"/>
        <end position="655"/>
    </location>
</feature>
<keyword evidence="6" id="KW-0762">Sugar transport</keyword>
<keyword evidence="10 12" id="KW-1133">Transmembrane helix</keyword>
<dbReference type="PROSITE" id="PS51099">
    <property type="entry name" value="PTS_EIIB_TYPE_2"/>
    <property type="match status" value="1"/>
</dbReference>
<dbReference type="InterPro" id="IPR003352">
    <property type="entry name" value="PTS_EIIC"/>
</dbReference>
<dbReference type="GO" id="GO:0005351">
    <property type="term" value="F:carbohydrate:proton symporter activity"/>
    <property type="evidence" value="ECO:0007669"/>
    <property type="project" value="InterPro"/>
</dbReference>
<evidence type="ECO:0000256" key="1">
    <source>
        <dbReference type="ARBA" id="ARBA00004429"/>
    </source>
</evidence>
<evidence type="ECO:0000256" key="6">
    <source>
        <dbReference type="ARBA" id="ARBA00022597"/>
    </source>
</evidence>
<dbReference type="InterPro" id="IPR002178">
    <property type="entry name" value="PTS_EIIA_type-2_dom"/>
</dbReference>
<evidence type="ECO:0000256" key="8">
    <source>
        <dbReference type="ARBA" id="ARBA00022683"/>
    </source>
</evidence>
<feature type="domain" description="PTS EIIA type-2" evidence="13">
    <location>
        <begin position="5"/>
        <end position="149"/>
    </location>
</feature>
<dbReference type="InterPro" id="IPR013011">
    <property type="entry name" value="PTS_EIIB_2"/>
</dbReference>
<protein>
    <submittedName>
        <fullName evidence="16">PTS system, fructose-specific enzyme IIABC component</fullName>
    </submittedName>
</protein>